<evidence type="ECO:0000313" key="2">
    <source>
        <dbReference type="EMBL" id="ERJ58725.1"/>
    </source>
</evidence>
<comment type="caution">
    <text evidence="2">The sequence shown here is derived from an EMBL/GenBank/DDBJ whole genome shotgun (WGS) entry which is preliminary data.</text>
</comment>
<dbReference type="PATRIC" id="fig|1346330.5.peg.2052"/>
<dbReference type="SUPFAM" id="SSF54427">
    <property type="entry name" value="NTF2-like"/>
    <property type="match status" value="1"/>
</dbReference>
<evidence type="ECO:0000313" key="3">
    <source>
        <dbReference type="Proteomes" id="UP000016584"/>
    </source>
</evidence>
<dbReference type="Gene3D" id="3.10.450.50">
    <property type="match status" value="1"/>
</dbReference>
<gene>
    <name evidence="2" type="ORF">M472_08085</name>
</gene>
<dbReference type="InterPro" id="IPR027843">
    <property type="entry name" value="DUF4440"/>
</dbReference>
<sequence>MTKDQILYLENSLYYAIRESDVQALDELLHPDLLFIAPSGDVITKEIDLETYRSGALRVQELIPQVENLNIIDDLAIITLTLELKGLYAEEPFEAKYRYIRFWKACSDGIKVVGGSGILI</sequence>
<evidence type="ECO:0000259" key="1">
    <source>
        <dbReference type="Pfam" id="PF14534"/>
    </source>
</evidence>
<protein>
    <recommendedName>
        <fullName evidence="1">DUF4440 domain-containing protein</fullName>
    </recommendedName>
</protein>
<dbReference type="EMBL" id="ATDL01000015">
    <property type="protein sequence ID" value="ERJ58725.1"/>
    <property type="molecule type" value="Genomic_DNA"/>
</dbReference>
<dbReference type="AlphaFoldDB" id="U2HTX0"/>
<dbReference type="Proteomes" id="UP000016584">
    <property type="component" value="Unassembled WGS sequence"/>
</dbReference>
<keyword evidence="3" id="KW-1185">Reference proteome</keyword>
<dbReference type="InterPro" id="IPR032710">
    <property type="entry name" value="NTF2-like_dom_sf"/>
</dbReference>
<dbReference type="Pfam" id="PF14534">
    <property type="entry name" value="DUF4440"/>
    <property type="match status" value="1"/>
</dbReference>
<accession>U2HTX0</accession>
<organism evidence="2 3">
    <name type="scientific">Sphingobacterium paucimobilis HER1398</name>
    <dbReference type="NCBI Taxonomy" id="1346330"/>
    <lineage>
        <taxon>Bacteria</taxon>
        <taxon>Pseudomonadati</taxon>
        <taxon>Bacteroidota</taxon>
        <taxon>Sphingobacteriia</taxon>
        <taxon>Sphingobacteriales</taxon>
        <taxon>Sphingobacteriaceae</taxon>
        <taxon>Sphingobacterium</taxon>
    </lineage>
</organism>
<reference evidence="2 3" key="1">
    <citation type="journal article" date="2013" name="Genome Announc.">
        <title>The Draft Genome Sequence of Sphingomonas paucimobilis Strain HER1398 (Proteobacteria), Host to the Giant PAU Phage, Indicates That It Is a Member of the Genus Sphingobacterium (Bacteroidetes).</title>
        <authorList>
            <person name="White R.A.III."/>
            <person name="Suttle C.A."/>
        </authorList>
    </citation>
    <scope>NUCLEOTIDE SEQUENCE [LARGE SCALE GENOMIC DNA]</scope>
    <source>
        <strain evidence="2 3">HER1398</strain>
    </source>
</reference>
<proteinExistence type="predicted"/>
<dbReference type="STRING" id="1346330.M472_08085"/>
<dbReference type="RefSeq" id="WP_021070218.1">
    <property type="nucleotide sequence ID" value="NZ_ATDL01000015.1"/>
</dbReference>
<dbReference type="eggNOG" id="COG4994">
    <property type="taxonomic scope" value="Bacteria"/>
</dbReference>
<name>U2HTX0_9SPHI</name>
<dbReference type="OrthoDB" id="997066at2"/>
<feature type="domain" description="DUF4440" evidence="1">
    <location>
        <begin position="7"/>
        <end position="105"/>
    </location>
</feature>